<evidence type="ECO:0000256" key="3">
    <source>
        <dbReference type="ARBA" id="ARBA00022692"/>
    </source>
</evidence>
<dbReference type="InterPro" id="IPR001851">
    <property type="entry name" value="ABC_transp_permease"/>
</dbReference>
<dbReference type="InterPro" id="IPR043428">
    <property type="entry name" value="LivM-like"/>
</dbReference>
<proteinExistence type="predicted"/>
<dbReference type="RefSeq" id="WP_317994393.1">
    <property type="nucleotide sequence ID" value="NZ_AP025523.1"/>
</dbReference>
<dbReference type="Pfam" id="PF02653">
    <property type="entry name" value="BPD_transp_2"/>
    <property type="match status" value="1"/>
</dbReference>
<keyword evidence="3 6" id="KW-0812">Transmembrane</keyword>
<dbReference type="AlphaFoldDB" id="A0AAN1XXH4"/>
<feature type="transmembrane region" description="Helical" evidence="6">
    <location>
        <begin position="59"/>
        <end position="78"/>
    </location>
</feature>
<keyword evidence="5 6" id="KW-0472">Membrane</keyword>
<evidence type="ECO:0000256" key="1">
    <source>
        <dbReference type="ARBA" id="ARBA00004651"/>
    </source>
</evidence>
<accession>A0AAN1XXH4</accession>
<keyword evidence="2" id="KW-1003">Cell membrane</keyword>
<feature type="transmembrane region" description="Helical" evidence="6">
    <location>
        <begin position="280"/>
        <end position="302"/>
    </location>
</feature>
<evidence type="ECO:0000256" key="5">
    <source>
        <dbReference type="ARBA" id="ARBA00023136"/>
    </source>
</evidence>
<keyword evidence="8" id="KW-1185">Reference proteome</keyword>
<feature type="transmembrane region" description="Helical" evidence="6">
    <location>
        <begin position="110"/>
        <end position="128"/>
    </location>
</feature>
<evidence type="ECO:0000256" key="2">
    <source>
        <dbReference type="ARBA" id="ARBA00022475"/>
    </source>
</evidence>
<dbReference type="PANTHER" id="PTHR30482">
    <property type="entry name" value="HIGH-AFFINITY BRANCHED-CHAIN AMINO ACID TRANSPORT SYSTEM PERMEASE"/>
    <property type="match status" value="1"/>
</dbReference>
<dbReference type="GO" id="GO:0015658">
    <property type="term" value="F:branched-chain amino acid transmembrane transporter activity"/>
    <property type="evidence" value="ECO:0007669"/>
    <property type="project" value="InterPro"/>
</dbReference>
<evidence type="ECO:0000256" key="6">
    <source>
        <dbReference type="SAM" id="Phobius"/>
    </source>
</evidence>
<dbReference type="CDD" id="cd06581">
    <property type="entry name" value="TM_PBP1_LivM_like"/>
    <property type="match status" value="1"/>
</dbReference>
<feature type="transmembrane region" description="Helical" evidence="6">
    <location>
        <begin position="84"/>
        <end position="103"/>
    </location>
</feature>
<organism evidence="7 8">
    <name type="scientific">Vulcanimicrobium alpinum</name>
    <dbReference type="NCBI Taxonomy" id="3016050"/>
    <lineage>
        <taxon>Bacteria</taxon>
        <taxon>Bacillati</taxon>
        <taxon>Vulcanimicrobiota</taxon>
        <taxon>Vulcanimicrobiia</taxon>
        <taxon>Vulcanimicrobiales</taxon>
        <taxon>Vulcanimicrobiaceae</taxon>
        <taxon>Vulcanimicrobium</taxon>
    </lineage>
</organism>
<evidence type="ECO:0000313" key="7">
    <source>
        <dbReference type="EMBL" id="BDE06744.1"/>
    </source>
</evidence>
<dbReference type="KEGG" id="vab:WPS_20200"/>
<evidence type="ECO:0000313" key="8">
    <source>
        <dbReference type="Proteomes" id="UP001317532"/>
    </source>
</evidence>
<dbReference type="PANTHER" id="PTHR30482:SF10">
    <property type="entry name" value="HIGH-AFFINITY BRANCHED-CHAIN AMINO ACID TRANSPORT PROTEIN BRAE"/>
    <property type="match status" value="1"/>
</dbReference>
<reference evidence="7 8" key="1">
    <citation type="journal article" date="2022" name="ISME Commun">
        <title>Vulcanimicrobium alpinus gen. nov. sp. nov., the first cultivated representative of the candidate phylum 'Eremiobacterota', is a metabolically versatile aerobic anoxygenic phototroph.</title>
        <authorList>
            <person name="Yabe S."/>
            <person name="Muto K."/>
            <person name="Abe K."/>
            <person name="Yokota A."/>
            <person name="Staudigel H."/>
            <person name="Tebo B.M."/>
        </authorList>
    </citation>
    <scope>NUCLEOTIDE SEQUENCE [LARGE SCALE GENOMIC DNA]</scope>
    <source>
        <strain evidence="7 8">WC8-2</strain>
    </source>
</reference>
<dbReference type="GO" id="GO:0005886">
    <property type="term" value="C:plasma membrane"/>
    <property type="evidence" value="ECO:0007669"/>
    <property type="project" value="UniProtKB-SubCell"/>
</dbReference>
<name>A0AAN1XXH4_UNVUL</name>
<keyword evidence="4 6" id="KW-1133">Transmembrane helix</keyword>
<sequence>MSRKTLGVGLVIVAVALVPLVVRSDYVLNVMGLAGIYAIAVMGLGILLGFTGQMSLAQAAFFGIGAYTSGWITTHLGWPVWGAMALAVVMSALIGLVVGYPCLRLSGHYLALATIGFGIITQLVLINWKDVTNGSDGMTGIPPPQIGGFVFDTYGRYYYVVLVAVIFCAYVAWRIKTTRVGRALEAIRENEIAARATGIDATRYKITAFVLAGAYAGLAGSLLAHDIKFISPDSYSFDQSVVFLVMLILGGSSSITGAILGAVLLTVLPEVLRPLKSSYIMVYGAAVIAMIVFMPRGLVGLLEAARRRTARRGPPPLGAPAPAPEAA</sequence>
<comment type="subcellular location">
    <subcellularLocation>
        <location evidence="1">Cell membrane</location>
        <topology evidence="1">Multi-pass membrane protein</topology>
    </subcellularLocation>
</comment>
<feature type="transmembrane region" description="Helical" evidence="6">
    <location>
        <begin position="33"/>
        <end position="52"/>
    </location>
</feature>
<protein>
    <submittedName>
        <fullName evidence="7">Branched-chain amino acid ABC transporter permease</fullName>
    </submittedName>
</protein>
<feature type="transmembrane region" description="Helical" evidence="6">
    <location>
        <begin position="241"/>
        <end position="268"/>
    </location>
</feature>
<dbReference type="Proteomes" id="UP001317532">
    <property type="component" value="Chromosome"/>
</dbReference>
<gene>
    <name evidence="7" type="primary">livM_1</name>
    <name evidence="7" type="ORF">WPS_20200</name>
</gene>
<feature type="transmembrane region" description="Helical" evidence="6">
    <location>
        <begin position="157"/>
        <end position="173"/>
    </location>
</feature>
<dbReference type="EMBL" id="AP025523">
    <property type="protein sequence ID" value="BDE06744.1"/>
    <property type="molecule type" value="Genomic_DNA"/>
</dbReference>
<evidence type="ECO:0000256" key="4">
    <source>
        <dbReference type="ARBA" id="ARBA00022989"/>
    </source>
</evidence>